<comment type="function">
    <text evidence="9">May function in recognizing stalled ribosomes, interact with stem-loop structures in stalled mRNA molecules, and effect endonucleolytic cleavage of the mRNA. May play a role in the release non-functional ribosomes and degradation of damaged mRNAs. Has endoribonuclease activity.</text>
</comment>
<sequence length="349" mass="38973">MRVTKKNLKGNEGEITVVPETLDDLWHLKYIIEKGDLVFALTKRKSDSSNDKIRPEKTEKKTVRLGIRVENLEFHKFSNRLRLHGPIEHGMDAGSYHTLNVEDGVDISIIKRWKKDQIERINEAEASSKKPGVIIVAVEEGDADIGLVRHYGVESYAHICQSSGKGEGTLREVFFNEILDKLKYVVSDSQSVVVAGPGFTKDDFLKYIESNDPELAAGIIVEDTSSIGTSGFQEVLRRGAVDRIMEQSRIAREASLMESLLKEIAMDGKVVYGVEEVKRANNYGSIETLLISDEFLLHEREKGEGGGIDSFIRNVEYSQGKLVVFSTEFEPGQKLEALGGIAALLRFKI</sequence>
<reference evidence="13 15" key="2">
    <citation type="submission" date="2016-10" db="EMBL/GenBank/DDBJ databases">
        <authorList>
            <person name="de Groot N.N."/>
        </authorList>
    </citation>
    <scope>NUCLEOTIDE SEQUENCE [LARGE SCALE GENOMIC DNA]</scope>
    <source>
        <strain evidence="13 15">Z-7982</strain>
    </source>
</reference>
<comment type="subcellular location">
    <subcellularLocation>
        <location evidence="2 9">Cytoplasm</location>
    </subcellularLocation>
</comment>
<dbReference type="Gene3D" id="3.30.1330.30">
    <property type="match status" value="1"/>
</dbReference>
<evidence type="ECO:0000256" key="9">
    <source>
        <dbReference type="HAMAP-Rule" id="MF_01853"/>
    </source>
</evidence>
<dbReference type="SUPFAM" id="SSF55315">
    <property type="entry name" value="L30e-like"/>
    <property type="match status" value="1"/>
</dbReference>
<comment type="similarity">
    <text evidence="3 9">Belongs to the eukaryotic release factor 1 family. Pelota subfamily.</text>
</comment>
<evidence type="ECO:0000259" key="10">
    <source>
        <dbReference type="SMART" id="SM01194"/>
    </source>
</evidence>
<dbReference type="Gene3D" id="3.30.420.60">
    <property type="entry name" value="eRF1 domain 2"/>
    <property type="match status" value="1"/>
</dbReference>
<dbReference type="InterPro" id="IPR042226">
    <property type="entry name" value="eFR1_2_sf"/>
</dbReference>
<dbReference type="GO" id="GO:0004519">
    <property type="term" value="F:endonuclease activity"/>
    <property type="evidence" value="ECO:0007669"/>
    <property type="project" value="UniProtKB-UniRule"/>
</dbReference>
<comment type="cofactor">
    <cofactor evidence="1 9">
        <name>a divalent metal cation</name>
        <dbReference type="ChEBI" id="CHEBI:60240"/>
    </cofactor>
</comment>
<dbReference type="EMBL" id="FNMU01000004">
    <property type="protein sequence ID" value="SDW65472.1"/>
    <property type="molecule type" value="Genomic_DNA"/>
</dbReference>
<evidence type="ECO:0000313" key="15">
    <source>
        <dbReference type="Proteomes" id="UP000198669"/>
    </source>
</evidence>
<evidence type="ECO:0000256" key="4">
    <source>
        <dbReference type="ARBA" id="ARBA00022490"/>
    </source>
</evidence>
<dbReference type="Pfam" id="PF03464">
    <property type="entry name" value="eRF1_2"/>
    <property type="match status" value="1"/>
</dbReference>
<dbReference type="EC" id="3.1.-.-" evidence="9"/>
<evidence type="ECO:0000313" key="13">
    <source>
        <dbReference type="EMBL" id="SDW65472.1"/>
    </source>
</evidence>
<dbReference type="InterPro" id="IPR029064">
    <property type="entry name" value="Ribosomal_eL30-like_sf"/>
</dbReference>
<dbReference type="OrthoDB" id="31300at2157"/>
<dbReference type="Pfam" id="PF03465">
    <property type="entry name" value="eRF1_3"/>
    <property type="match status" value="1"/>
</dbReference>
<gene>
    <name evidence="9" type="primary">pelA</name>
    <name evidence="11" type="ORF">BHR79_05220</name>
    <name evidence="12" type="ORF">EFE40_09500</name>
    <name evidence="13" type="ORF">SAMN04515625_1327</name>
</gene>
<keyword evidence="8 9" id="KW-0378">Hydrolase</keyword>
<dbReference type="Proteomes" id="UP000267921">
    <property type="component" value="Unassembled WGS sequence"/>
</dbReference>
<dbReference type="STRING" id="2177.BHR79_05220"/>
<dbReference type="SUPFAM" id="SSF53137">
    <property type="entry name" value="Translational machinery components"/>
    <property type="match status" value="1"/>
</dbReference>
<keyword evidence="6 9" id="KW-0479">Metal-binding</keyword>
<keyword evidence="13" id="KW-0132">Cell division</keyword>
<comment type="domain">
    <text evidence="9">The N-terminal domain has the RNA-binding Sm fold. It harbors the endoribonuclease activity.</text>
</comment>
<dbReference type="GO" id="GO:0046872">
    <property type="term" value="F:metal ion binding"/>
    <property type="evidence" value="ECO:0007669"/>
    <property type="project" value="UniProtKB-UniRule"/>
</dbReference>
<accession>A0A1L3Q256</accession>
<evidence type="ECO:0000313" key="12">
    <source>
        <dbReference type="EMBL" id="RNI07426.1"/>
    </source>
</evidence>
<dbReference type="SUPFAM" id="SSF159065">
    <property type="entry name" value="Dom34/Pelota N-terminal domain-like"/>
    <property type="match status" value="1"/>
</dbReference>
<evidence type="ECO:0000256" key="8">
    <source>
        <dbReference type="ARBA" id="ARBA00022801"/>
    </source>
</evidence>
<dbReference type="InterPro" id="IPR004405">
    <property type="entry name" value="TF_pelota"/>
</dbReference>
<evidence type="ECO:0000256" key="2">
    <source>
        <dbReference type="ARBA" id="ARBA00004496"/>
    </source>
</evidence>
<dbReference type="InterPro" id="IPR005140">
    <property type="entry name" value="eRF1_Pelota-like_N"/>
</dbReference>
<proteinExistence type="inferred from homology"/>
<keyword evidence="7 9" id="KW-0255">Endonuclease</keyword>
<dbReference type="GeneID" id="30583143"/>
<protein>
    <recommendedName>
        <fullName evidence="9">Protein pelota homolog</fullName>
        <ecNumber evidence="9">3.1.-.-</ecNumber>
    </recommendedName>
</protein>
<keyword evidence="13" id="KW-0131">Cell cycle</keyword>
<dbReference type="KEGG" id="mhaz:BHR79_05220"/>
<dbReference type="InterPro" id="IPR023521">
    <property type="entry name" value="Pelota_arc"/>
</dbReference>
<dbReference type="GO" id="GO:0051301">
    <property type="term" value="P:cell division"/>
    <property type="evidence" value="ECO:0007669"/>
    <property type="project" value="UniProtKB-KW"/>
</dbReference>
<dbReference type="GO" id="GO:0070481">
    <property type="term" value="P:nuclear-transcribed mRNA catabolic process, non-stop decay"/>
    <property type="evidence" value="ECO:0007669"/>
    <property type="project" value="InterPro"/>
</dbReference>
<dbReference type="InterPro" id="IPR005141">
    <property type="entry name" value="eRF1_2"/>
</dbReference>
<evidence type="ECO:0000256" key="3">
    <source>
        <dbReference type="ARBA" id="ARBA00009504"/>
    </source>
</evidence>
<dbReference type="Pfam" id="PF26356">
    <property type="entry name" value="Pelota_N"/>
    <property type="match status" value="1"/>
</dbReference>
<evidence type="ECO:0000256" key="1">
    <source>
        <dbReference type="ARBA" id="ARBA00001968"/>
    </source>
</evidence>
<dbReference type="FunFam" id="2.30.30.870:FF:000002">
    <property type="entry name" value="Protein pelota homolog"/>
    <property type="match status" value="1"/>
</dbReference>
<dbReference type="GO" id="GO:0070651">
    <property type="term" value="P:nonfunctional rRNA decay"/>
    <property type="evidence" value="ECO:0007669"/>
    <property type="project" value="TreeGrafter"/>
</dbReference>
<keyword evidence="4 9" id="KW-0963">Cytoplasm</keyword>
<evidence type="ECO:0000313" key="16">
    <source>
        <dbReference type="Proteomes" id="UP000267921"/>
    </source>
</evidence>
<reference evidence="11 14" key="1">
    <citation type="submission" date="2016-10" db="EMBL/GenBank/DDBJ databases">
        <title>Methanohalophilus halophilus.</title>
        <authorList>
            <person name="L'haridon S."/>
        </authorList>
    </citation>
    <scope>NUCLEOTIDE SEQUENCE [LARGE SCALE GENOMIC DNA]</scope>
    <source>
        <strain evidence="11 14">Z-7982</strain>
    </source>
</reference>
<evidence type="ECO:0000256" key="6">
    <source>
        <dbReference type="ARBA" id="ARBA00022723"/>
    </source>
</evidence>
<evidence type="ECO:0000256" key="7">
    <source>
        <dbReference type="ARBA" id="ARBA00022759"/>
    </source>
</evidence>
<dbReference type="NCBIfam" id="TIGR00111">
    <property type="entry name" value="pelota"/>
    <property type="match status" value="1"/>
</dbReference>
<dbReference type="Proteomes" id="UP000198669">
    <property type="component" value="Unassembled WGS sequence"/>
</dbReference>
<evidence type="ECO:0000256" key="5">
    <source>
        <dbReference type="ARBA" id="ARBA00022722"/>
    </source>
</evidence>
<dbReference type="EMBL" id="CP017921">
    <property type="protein sequence ID" value="APH38947.1"/>
    <property type="molecule type" value="Genomic_DNA"/>
</dbReference>
<dbReference type="EMBL" id="RJJG01000008">
    <property type="protein sequence ID" value="RNI07426.1"/>
    <property type="molecule type" value="Genomic_DNA"/>
</dbReference>
<dbReference type="SMART" id="SM01194">
    <property type="entry name" value="eRF1_1"/>
    <property type="match status" value="1"/>
</dbReference>
<comment type="subunit">
    <text evidence="9">Monomer.</text>
</comment>
<dbReference type="GO" id="GO:0071025">
    <property type="term" value="P:RNA surveillance"/>
    <property type="evidence" value="ECO:0007669"/>
    <property type="project" value="InterPro"/>
</dbReference>
<keyword evidence="14" id="KW-1185">Reference proteome</keyword>
<feature type="domain" description="eRF1/Pelota-like N-terminal" evidence="10">
    <location>
        <begin position="1"/>
        <end position="126"/>
    </location>
</feature>
<dbReference type="GO" id="GO:0070966">
    <property type="term" value="P:nuclear-transcribed mRNA catabolic process, no-go decay"/>
    <property type="evidence" value="ECO:0007669"/>
    <property type="project" value="InterPro"/>
</dbReference>
<dbReference type="GO" id="GO:0032790">
    <property type="term" value="P:ribosome disassembly"/>
    <property type="evidence" value="ECO:0007669"/>
    <property type="project" value="TreeGrafter"/>
</dbReference>
<organism evidence="11 14">
    <name type="scientific">Methanohalophilus halophilus</name>
    <dbReference type="NCBI Taxonomy" id="2177"/>
    <lineage>
        <taxon>Archaea</taxon>
        <taxon>Methanobacteriati</taxon>
        <taxon>Methanobacteriota</taxon>
        <taxon>Stenosarchaea group</taxon>
        <taxon>Methanomicrobia</taxon>
        <taxon>Methanosarcinales</taxon>
        <taxon>Methanosarcinaceae</taxon>
        <taxon>Methanohalophilus</taxon>
    </lineage>
</organism>
<dbReference type="RefSeq" id="WP_072561385.1">
    <property type="nucleotide sequence ID" value="NZ_CP017921.1"/>
</dbReference>
<dbReference type="GO" id="GO:0005737">
    <property type="term" value="C:cytoplasm"/>
    <property type="evidence" value="ECO:0007669"/>
    <property type="project" value="UniProtKB-SubCell"/>
</dbReference>
<reference evidence="12 16" key="3">
    <citation type="submission" date="2018-10" db="EMBL/GenBank/DDBJ databases">
        <title>Cultivation of a novel Methanohalophilus strain from Kebrit Deep of the Red Sea and a genomic comparison of members of the genus Methanohalophilus.</title>
        <authorList>
            <person name="Guan Y."/>
            <person name="Ngugi D.K."/>
            <person name="Stingl U."/>
        </authorList>
    </citation>
    <scope>NUCLEOTIDE SEQUENCE [LARGE SCALE GENOMIC DNA]</scope>
    <source>
        <strain evidence="12 16">DSM 3094</strain>
    </source>
</reference>
<dbReference type="InterPro" id="IPR005142">
    <property type="entry name" value="eRF1_3"/>
</dbReference>
<keyword evidence="5 9" id="KW-0540">Nuclease</keyword>
<dbReference type="InterPro" id="IPR038069">
    <property type="entry name" value="Pelota/DOM34_N"/>
</dbReference>
<evidence type="ECO:0000313" key="14">
    <source>
        <dbReference type="Proteomes" id="UP000186879"/>
    </source>
</evidence>
<name>A0A1L3Q256_9EURY</name>
<dbReference type="InterPro" id="IPR058547">
    <property type="entry name" value="Pelota_N"/>
</dbReference>
<dbReference type="Gene3D" id="2.30.30.870">
    <property type="entry name" value="Pelota, domain A"/>
    <property type="match status" value="1"/>
</dbReference>
<dbReference type="HAMAP" id="MF_01853">
    <property type="entry name" value="PelO"/>
    <property type="match status" value="1"/>
</dbReference>
<dbReference type="PANTHER" id="PTHR10853:SF0">
    <property type="entry name" value="PROTEIN PELOTA HOMOLOG"/>
    <property type="match status" value="1"/>
</dbReference>
<dbReference type="AlphaFoldDB" id="A0A1L3Q256"/>
<dbReference type="GO" id="GO:0016787">
    <property type="term" value="F:hydrolase activity"/>
    <property type="evidence" value="ECO:0007669"/>
    <property type="project" value="UniProtKB-KW"/>
</dbReference>
<dbReference type="PANTHER" id="PTHR10853">
    <property type="entry name" value="PELOTA"/>
    <property type="match status" value="1"/>
</dbReference>
<evidence type="ECO:0000313" key="11">
    <source>
        <dbReference type="EMBL" id="APH38947.1"/>
    </source>
</evidence>
<dbReference type="Proteomes" id="UP000186879">
    <property type="component" value="Chromosome"/>
</dbReference>